<evidence type="ECO:0000256" key="1">
    <source>
        <dbReference type="SAM" id="MobiDB-lite"/>
    </source>
</evidence>
<accession>A0A518EWP2</accession>
<dbReference type="EMBL" id="CP036434">
    <property type="protein sequence ID" value="QDV08471.1"/>
    <property type="molecule type" value="Genomic_DNA"/>
</dbReference>
<dbReference type="Proteomes" id="UP000320390">
    <property type="component" value="Chromosome"/>
</dbReference>
<evidence type="ECO:0008006" key="4">
    <source>
        <dbReference type="Google" id="ProtNLM"/>
    </source>
</evidence>
<dbReference type="AlphaFoldDB" id="A0A518EWP2"/>
<feature type="region of interest" description="Disordered" evidence="1">
    <location>
        <begin position="23"/>
        <end position="50"/>
    </location>
</feature>
<feature type="compositionally biased region" description="Low complexity" evidence="1">
    <location>
        <begin position="28"/>
        <end position="43"/>
    </location>
</feature>
<proteinExistence type="predicted"/>
<protein>
    <recommendedName>
        <fullName evidence="4">Tetratricopeptide repeat protein</fullName>
    </recommendedName>
</protein>
<reference evidence="2 3" key="1">
    <citation type="submission" date="2019-02" db="EMBL/GenBank/DDBJ databases">
        <title>Deep-cultivation of Planctomycetes and their phenomic and genomic characterization uncovers novel biology.</title>
        <authorList>
            <person name="Wiegand S."/>
            <person name="Jogler M."/>
            <person name="Boedeker C."/>
            <person name="Pinto D."/>
            <person name="Vollmers J."/>
            <person name="Rivas-Marin E."/>
            <person name="Kohn T."/>
            <person name="Peeters S.H."/>
            <person name="Heuer A."/>
            <person name="Rast P."/>
            <person name="Oberbeckmann S."/>
            <person name="Bunk B."/>
            <person name="Jeske O."/>
            <person name="Meyerdierks A."/>
            <person name="Storesund J.E."/>
            <person name="Kallscheuer N."/>
            <person name="Luecker S."/>
            <person name="Lage O.M."/>
            <person name="Pohl T."/>
            <person name="Merkel B.J."/>
            <person name="Hornburger P."/>
            <person name="Mueller R.-W."/>
            <person name="Bruemmer F."/>
            <person name="Labrenz M."/>
            <person name="Spormann A.M."/>
            <person name="Op den Camp H."/>
            <person name="Overmann J."/>
            <person name="Amann R."/>
            <person name="Jetten M.S.M."/>
            <person name="Mascher T."/>
            <person name="Medema M.H."/>
            <person name="Devos D.P."/>
            <person name="Kaster A.-K."/>
            <person name="Ovreas L."/>
            <person name="Rohde M."/>
            <person name="Galperin M.Y."/>
            <person name="Jogler C."/>
        </authorList>
    </citation>
    <scope>NUCLEOTIDE SEQUENCE [LARGE SCALE GENOMIC DNA]</scope>
    <source>
        <strain evidence="2 3">Poly30</strain>
    </source>
</reference>
<organism evidence="2 3">
    <name type="scientific">Saltatorellus ferox</name>
    <dbReference type="NCBI Taxonomy" id="2528018"/>
    <lineage>
        <taxon>Bacteria</taxon>
        <taxon>Pseudomonadati</taxon>
        <taxon>Planctomycetota</taxon>
        <taxon>Planctomycetia</taxon>
        <taxon>Planctomycetia incertae sedis</taxon>
        <taxon>Saltatorellus</taxon>
    </lineage>
</organism>
<name>A0A518EWP2_9BACT</name>
<dbReference type="PROSITE" id="PS51257">
    <property type="entry name" value="PROKAR_LIPOPROTEIN"/>
    <property type="match status" value="1"/>
</dbReference>
<sequence>MRIPLTAALLLAASCVSTPDVEGVIQGPPATSEEPGSAPAESSILPDRTPVLEPTEFTREELRREATARIEALDTRCRELLPAAQAGGASYEALMEASRALIFNADLRIQTDVALRFDPNDLPTTSTLIDAEDDVSSDLKGEVRSLAKESRDLAERASELRPDDPAAELFTTLGIGLSLWSMGPLQALTNGATTTLPKRIKAIAESHPEFEGASPLRLKGRFASRAPWPYKDKKAGVEALERAVEVAPIPLNLLFLGDAYWVNDQEQAALAAWERGTQAVADLETEIASPFLREICRLRILSARKD</sequence>
<evidence type="ECO:0000313" key="3">
    <source>
        <dbReference type="Proteomes" id="UP000320390"/>
    </source>
</evidence>
<gene>
    <name evidence="2" type="ORF">Poly30_40180</name>
</gene>
<keyword evidence="3" id="KW-1185">Reference proteome</keyword>
<dbReference type="RefSeq" id="WP_145201185.1">
    <property type="nucleotide sequence ID" value="NZ_CP036434.1"/>
</dbReference>
<evidence type="ECO:0000313" key="2">
    <source>
        <dbReference type="EMBL" id="QDV08471.1"/>
    </source>
</evidence>